<dbReference type="RefSeq" id="WP_236362033.1">
    <property type="nucleotide sequence ID" value="NZ_WKED01000002.1"/>
</dbReference>
<gene>
    <name evidence="1" type="ORF">GIW56_02510</name>
</gene>
<keyword evidence="2" id="KW-1185">Reference proteome</keyword>
<dbReference type="Proteomes" id="UP000814003">
    <property type="component" value="Unassembled WGS sequence"/>
</dbReference>
<reference evidence="1 2" key="1">
    <citation type="submission" date="2019-11" db="EMBL/GenBank/DDBJ databases">
        <title>Epiphytic Pseudomonas syringae from cherry orchards.</title>
        <authorList>
            <person name="Hulin M.T."/>
        </authorList>
    </citation>
    <scope>NUCLEOTIDE SEQUENCE [LARGE SCALE GENOMIC DNA]</scope>
    <source>
        <strain evidence="1 2">PA-6-5B</strain>
    </source>
</reference>
<accession>A0ABS9EZU1</accession>
<comment type="caution">
    <text evidence="1">The sequence shown here is derived from an EMBL/GenBank/DDBJ whole genome shotgun (WGS) entry which is preliminary data.</text>
</comment>
<dbReference type="EMBL" id="WKED01000002">
    <property type="protein sequence ID" value="MCF5105699.1"/>
    <property type="molecule type" value="Genomic_DNA"/>
</dbReference>
<protein>
    <submittedName>
        <fullName evidence="1">Uncharacterized protein</fullName>
    </submittedName>
</protein>
<evidence type="ECO:0000313" key="2">
    <source>
        <dbReference type="Proteomes" id="UP000814003"/>
    </source>
</evidence>
<sequence length="62" mass="6852">MSTLAPVSITHWCRNCNAHHALQQVRRCVPAPTSLNGEVDVLICPSCNSYDIEELQEVSDAQ</sequence>
<evidence type="ECO:0000313" key="1">
    <source>
        <dbReference type="EMBL" id="MCF5105699.1"/>
    </source>
</evidence>
<proteinExistence type="predicted"/>
<organism evidence="1 2">
    <name type="scientific">Pseudomonas gessardii</name>
    <dbReference type="NCBI Taxonomy" id="78544"/>
    <lineage>
        <taxon>Bacteria</taxon>
        <taxon>Pseudomonadati</taxon>
        <taxon>Pseudomonadota</taxon>
        <taxon>Gammaproteobacteria</taxon>
        <taxon>Pseudomonadales</taxon>
        <taxon>Pseudomonadaceae</taxon>
        <taxon>Pseudomonas</taxon>
    </lineage>
</organism>
<name>A0ABS9EZU1_9PSED</name>